<dbReference type="EMBL" id="AGUD01000031">
    <property type="protein sequence ID" value="EHN12364.1"/>
    <property type="molecule type" value="Genomic_DNA"/>
</dbReference>
<evidence type="ECO:0000313" key="2">
    <source>
        <dbReference type="Proteomes" id="UP000005143"/>
    </source>
</evidence>
<sequence>MIRSRIEGRFWSQENGRTGLSRDETGVVRLNGEGKPLDVRTLQTRRWSSEDGNGRPGAEDVTHYAVAGEVAGAESQRYDPATGKTVTERNSASVPRLAFDAHRLLAAARSGRTDARLEGEATIGGHRTYRLVIANLDGESAVPGIEDRTELYVDTTTYEAVEYRTSSKGRAQIAGRQGPAFTSETTQRVLSWQQLPDTPANRRLLQLRGPLEP</sequence>
<accession>H0E1S9</accession>
<proteinExistence type="predicted"/>
<dbReference type="Proteomes" id="UP000005143">
    <property type="component" value="Unassembled WGS sequence"/>
</dbReference>
<reference evidence="1 2" key="1">
    <citation type="journal article" date="2013" name="Biodegradation">
        <title>Quantitative proteomic analysis of ibuprofen-degrading Patulibacter sp. strain I11.</title>
        <authorList>
            <person name="Almeida B."/>
            <person name="Kjeldal H."/>
            <person name="Lolas I."/>
            <person name="Knudsen A.D."/>
            <person name="Carvalho G."/>
            <person name="Nielsen K.L."/>
            <person name="Barreto Crespo M.T."/>
            <person name="Stensballe A."/>
            <person name="Nielsen J.L."/>
        </authorList>
    </citation>
    <scope>NUCLEOTIDE SEQUENCE [LARGE SCALE GENOMIC DNA]</scope>
    <source>
        <strain evidence="1 2">I11</strain>
    </source>
</reference>
<gene>
    <name evidence="1" type="ORF">PAI11_07410</name>
</gene>
<evidence type="ECO:0000313" key="1">
    <source>
        <dbReference type="EMBL" id="EHN12364.1"/>
    </source>
</evidence>
<organism evidence="1 2">
    <name type="scientific">Patulibacter medicamentivorans</name>
    <dbReference type="NCBI Taxonomy" id="1097667"/>
    <lineage>
        <taxon>Bacteria</taxon>
        <taxon>Bacillati</taxon>
        <taxon>Actinomycetota</taxon>
        <taxon>Thermoleophilia</taxon>
        <taxon>Solirubrobacterales</taxon>
        <taxon>Patulibacteraceae</taxon>
        <taxon>Patulibacter</taxon>
    </lineage>
</organism>
<name>H0E1S9_9ACTN</name>
<keyword evidence="2" id="KW-1185">Reference proteome</keyword>
<comment type="caution">
    <text evidence="1">The sequence shown here is derived from an EMBL/GenBank/DDBJ whole genome shotgun (WGS) entry which is preliminary data.</text>
</comment>
<dbReference type="AlphaFoldDB" id="H0E1S9"/>
<protein>
    <submittedName>
        <fullName evidence="1">Uncharacterized protein</fullName>
    </submittedName>
</protein>